<keyword evidence="7" id="KW-1185">Reference proteome</keyword>
<feature type="binding site" description="proximal binding residue" evidence="4">
    <location>
        <position position="367"/>
    </location>
    <ligand>
        <name>heme b</name>
        <dbReference type="ChEBI" id="CHEBI:60344"/>
    </ligand>
    <ligandPart>
        <name>Fe</name>
        <dbReference type="ChEBI" id="CHEBI:18248"/>
    </ligandPart>
</feature>
<dbReference type="GO" id="GO:0034354">
    <property type="term" value="P:'de novo' NAD+ biosynthetic process from L-tryptophan"/>
    <property type="evidence" value="ECO:0007669"/>
    <property type="project" value="TreeGrafter"/>
</dbReference>
<comment type="caution">
    <text evidence="6">The sequence shown here is derived from an EMBL/GenBank/DDBJ whole genome shotgun (WGS) entry which is preliminary data.</text>
</comment>
<evidence type="ECO:0000313" key="6">
    <source>
        <dbReference type="EMBL" id="OQN95626.1"/>
    </source>
</evidence>
<evidence type="ECO:0000313" key="7">
    <source>
        <dbReference type="Proteomes" id="UP000192596"/>
    </source>
</evidence>
<comment type="catalytic activity">
    <reaction evidence="5">
        <text>L-tryptophan + O2 = N-formyl-L-kynurenine</text>
        <dbReference type="Rhea" id="RHEA:24536"/>
        <dbReference type="ChEBI" id="CHEBI:15379"/>
        <dbReference type="ChEBI" id="CHEBI:57912"/>
        <dbReference type="ChEBI" id="CHEBI:58629"/>
    </reaction>
</comment>
<comment type="similarity">
    <text evidence="1 5">Belongs to the indoleamine 2,3-dioxygenase family.</text>
</comment>
<dbReference type="GO" id="GO:0019441">
    <property type="term" value="P:L-tryptophan catabolic process to kynurenine"/>
    <property type="evidence" value="ECO:0007669"/>
    <property type="project" value="UniProtKB-UniRule"/>
</dbReference>
<protein>
    <recommendedName>
        <fullName evidence="5">Indoleamine 2,3-dioxygenase</fullName>
        <ecNumber evidence="5">1.13.11.52</ecNumber>
    </recommendedName>
</protein>
<dbReference type="EMBL" id="NAJO01000083">
    <property type="protein sequence ID" value="OQN95626.1"/>
    <property type="molecule type" value="Genomic_DNA"/>
</dbReference>
<keyword evidence="5" id="KW-0560">Oxidoreductase</keyword>
<evidence type="ECO:0000256" key="1">
    <source>
        <dbReference type="ARBA" id="ARBA00007119"/>
    </source>
</evidence>
<dbReference type="GO" id="GO:0020037">
    <property type="term" value="F:heme binding"/>
    <property type="evidence" value="ECO:0007669"/>
    <property type="project" value="UniProtKB-UniRule"/>
</dbReference>
<keyword evidence="2 4" id="KW-0479">Metal-binding</keyword>
<evidence type="ECO:0000256" key="2">
    <source>
        <dbReference type="ARBA" id="ARBA00022723"/>
    </source>
</evidence>
<keyword evidence="4 5" id="KW-0349">Heme</keyword>
<gene>
    <name evidence="6" type="ORF">B0A48_18225</name>
</gene>
<dbReference type="InterPro" id="IPR000898">
    <property type="entry name" value="Indolamine_dOase"/>
</dbReference>
<organism evidence="6 7">
    <name type="scientific">Cryoendolithus antarcticus</name>
    <dbReference type="NCBI Taxonomy" id="1507870"/>
    <lineage>
        <taxon>Eukaryota</taxon>
        <taxon>Fungi</taxon>
        <taxon>Dikarya</taxon>
        <taxon>Ascomycota</taxon>
        <taxon>Pezizomycotina</taxon>
        <taxon>Dothideomycetes</taxon>
        <taxon>Dothideomycetidae</taxon>
        <taxon>Cladosporiales</taxon>
        <taxon>Cladosporiaceae</taxon>
        <taxon>Cryoendolithus</taxon>
    </lineage>
</organism>
<dbReference type="GO" id="GO:0046872">
    <property type="term" value="F:metal ion binding"/>
    <property type="evidence" value="ECO:0007669"/>
    <property type="project" value="UniProtKB-UniRule"/>
</dbReference>
<name>A0A1V8S903_9PEZI</name>
<reference evidence="7" key="1">
    <citation type="submission" date="2017-03" db="EMBL/GenBank/DDBJ databases">
        <title>Genomes of endolithic fungi from Antarctica.</title>
        <authorList>
            <person name="Coleine C."/>
            <person name="Masonjones S."/>
            <person name="Stajich J.E."/>
        </authorList>
    </citation>
    <scope>NUCLEOTIDE SEQUENCE [LARGE SCALE GENOMIC DNA]</scope>
    <source>
        <strain evidence="7">CCFEE 5527</strain>
    </source>
</reference>
<dbReference type="Gene3D" id="1.20.58.480">
    <property type="match status" value="1"/>
</dbReference>
<sequence>MNRSIPILEDYAVSPLTGFLSSIPPLQRLPNSYYAPWERIVADLQGLILSKRLRGVVDDLPVLSTDKLTSEPEWRRAYSILAFITHAYIWCGPKPASRIPPPVTIPFKQTCAYLELPTVASYAALVLWNWKPIFPVEESSTLANLDMLHTFTGSLDEKWFYLVSVAFEARGAAAIPLMLDAISAAGTNNVSTVTAALRSFAEILDDLGMLLSRMAENCDPYVFYNRIRPFLAGSKNMGDAGLPNGVIFDDGGPMYKQRFVQHAGGSNAQSSIFQFFDLVLGVEHRVTGTKPSTDSAAAPQAKKSVPSSANFIHDMRRYMPGPHARFLAHVAEIANLRSFVDDHASNAELSVAFDACLAMLSALRDQHIQIVSRYILIPSAAAKKAKAAAVAAAEKQKAKEQGIELALRPAEKKTLRGTGGSALIPFLRQARDETSEPAVQGWVKRLLSKEKGNNGKVVDAAERMERKSGCPGLAGVWSADEGDSGGLCYV</sequence>
<dbReference type="Pfam" id="PF01231">
    <property type="entry name" value="IDO"/>
    <property type="match status" value="1"/>
</dbReference>
<dbReference type="FunCoup" id="A0A1V8S903">
    <property type="interactions" value="248"/>
</dbReference>
<dbReference type="Proteomes" id="UP000192596">
    <property type="component" value="Unassembled WGS sequence"/>
</dbReference>
<dbReference type="PANTHER" id="PTHR28657:SF5">
    <property type="entry name" value="INDOLEAMINE 2,3-DIOXYGENASE"/>
    <property type="match status" value="1"/>
</dbReference>
<evidence type="ECO:0000256" key="4">
    <source>
        <dbReference type="PIRSR" id="PIRSR600898-1"/>
    </source>
</evidence>
<dbReference type="PROSITE" id="PS00876">
    <property type="entry name" value="IDO_1"/>
    <property type="match status" value="1"/>
</dbReference>
<accession>A0A1V8S903</accession>
<evidence type="ECO:0000256" key="5">
    <source>
        <dbReference type="RuleBase" id="RU369119"/>
    </source>
</evidence>
<keyword evidence="5" id="KW-0223">Dioxygenase</keyword>
<dbReference type="EC" id="1.13.11.52" evidence="5"/>
<keyword evidence="3 4" id="KW-0408">Iron</keyword>
<dbReference type="PANTHER" id="PTHR28657">
    <property type="entry name" value="INDOLEAMINE 2,3-DIOXYGENASE"/>
    <property type="match status" value="1"/>
</dbReference>
<dbReference type="GO" id="GO:0033754">
    <property type="term" value="F:indoleamine 2,3-dioxygenase activity"/>
    <property type="evidence" value="ECO:0007669"/>
    <property type="project" value="UniProtKB-EC"/>
</dbReference>
<dbReference type="InterPro" id="IPR037217">
    <property type="entry name" value="Trp/Indoleamine_2_3_dOase-like"/>
</dbReference>
<proteinExistence type="inferred from homology"/>
<comment type="function">
    <text evidence="5">Produces N-formyl-kynurenine through the oxidation of tryptophan.</text>
</comment>
<dbReference type="AlphaFoldDB" id="A0A1V8S903"/>
<dbReference type="InParanoid" id="A0A1V8S903"/>
<dbReference type="SUPFAM" id="SSF140959">
    <property type="entry name" value="Indolic compounds 2,3-dioxygenase-like"/>
    <property type="match status" value="1"/>
</dbReference>
<dbReference type="STRING" id="1507870.A0A1V8S903"/>
<dbReference type="FunFam" id="1.20.58.480:FF:000004">
    <property type="entry name" value="Indoleamine 2,3-dioxygenase subfamily"/>
    <property type="match status" value="1"/>
</dbReference>
<evidence type="ECO:0000256" key="3">
    <source>
        <dbReference type="ARBA" id="ARBA00023004"/>
    </source>
</evidence>
<dbReference type="GO" id="GO:0005737">
    <property type="term" value="C:cytoplasm"/>
    <property type="evidence" value="ECO:0007669"/>
    <property type="project" value="TreeGrafter"/>
</dbReference>
<dbReference type="OrthoDB" id="540174at2759"/>